<dbReference type="EMBL" id="LT934124">
    <property type="protein sequence ID" value="VAI83237.1"/>
    <property type="molecule type" value="Genomic_DNA"/>
</dbReference>
<keyword evidence="1" id="KW-0175">Coiled coil</keyword>
<gene>
    <name evidence="4" type="ORF">TRITD_7Bv1G014540</name>
</gene>
<name>A0A9R0ZSS6_TRITD</name>
<protein>
    <recommendedName>
        <fullName evidence="3">Transposase (putative) gypsy type domain-containing protein</fullName>
    </recommendedName>
</protein>
<dbReference type="Pfam" id="PF04195">
    <property type="entry name" value="Transposase_28"/>
    <property type="match status" value="1"/>
</dbReference>
<evidence type="ECO:0000256" key="1">
    <source>
        <dbReference type="SAM" id="Coils"/>
    </source>
</evidence>
<dbReference type="Gramene" id="TRITD7Bv1G014540.1">
    <property type="protein sequence ID" value="TRITD7Bv1G014540.1"/>
    <property type="gene ID" value="TRITD7Bv1G014540"/>
</dbReference>
<accession>A0A9R0ZSS6</accession>
<evidence type="ECO:0000313" key="4">
    <source>
        <dbReference type="EMBL" id="VAI83237.1"/>
    </source>
</evidence>
<feature type="domain" description="Transposase (putative) gypsy type" evidence="3">
    <location>
        <begin position="125"/>
        <end position="192"/>
    </location>
</feature>
<evidence type="ECO:0000259" key="3">
    <source>
        <dbReference type="Pfam" id="PF04195"/>
    </source>
</evidence>
<dbReference type="InterPro" id="IPR007321">
    <property type="entry name" value="Transposase_28"/>
</dbReference>
<proteinExistence type="predicted"/>
<reference evidence="4 5" key="1">
    <citation type="submission" date="2017-09" db="EMBL/GenBank/DDBJ databases">
        <authorList>
            <consortium name="International Durum Wheat Genome Sequencing Consortium (IDWGSC)"/>
            <person name="Milanesi L."/>
        </authorList>
    </citation>
    <scope>NUCLEOTIDE SEQUENCE [LARGE SCALE GENOMIC DNA]</scope>
    <source>
        <strain evidence="5">cv. Svevo</strain>
    </source>
</reference>
<sequence length="568" mass="60832">MHGLELQEEKTSKQDSKQVSNIRLFLCSARGTAGSRAGTIPPLCFCRERSAMPSPPLSAVIILSDSDDDDDAAALLVTAAERFTSSLTTQAEVEALCEKHGVPGELAASPAGDRRACSPPPEGGVCVYAHALEAGVRFPLHDFFCKTLSHFDLAPGQLTPDGWRVLVGFLALCHDASVPPSVAVFRHFFSLRSRKGWYCFRCKEGAGALVTGLGSSESDGEWKRGFFFLTSPEEWRCPVRWGAPTAKISAAGPELSSQDKKSVADLVYKHGAAVDLRTYLCEADLAVAFSSNLAGASPPPPPPSPRTTGAKGIDPLEESAAETAKVNTEPDGDALPLSGKKRKRGETAYVEDEVCRSPLTTPPPASPPGLSARPLSGRSPAVSDPCARRGFFGPKPQHSPVPDAHDGDSADWKVSQKVLECVVTPSREDKFAASKPSDVVASTYVAMLQAANYVSFSSGYALDLDEKLVALERDKVTLLEQLDKEKMARQAAEAELEKAKAELAAVKRATMESAKATAVQQFLGSEKYKRRLDEHAAAGYESGAEEMKGVVLRHYPRLDAAKLVLPPD</sequence>
<dbReference type="PANTHER" id="PTHR31099:SF28">
    <property type="entry name" value="F5J5.12"/>
    <property type="match status" value="1"/>
</dbReference>
<feature type="region of interest" description="Disordered" evidence="2">
    <location>
        <begin position="293"/>
        <end position="409"/>
    </location>
</feature>
<dbReference type="AlphaFoldDB" id="A0A9R0ZSS6"/>
<dbReference type="Proteomes" id="UP000324705">
    <property type="component" value="Chromosome 7B"/>
</dbReference>
<feature type="coiled-coil region" evidence="1">
    <location>
        <begin position="461"/>
        <end position="509"/>
    </location>
</feature>
<organism evidence="4 5">
    <name type="scientific">Triticum turgidum subsp. durum</name>
    <name type="common">Durum wheat</name>
    <name type="synonym">Triticum durum</name>
    <dbReference type="NCBI Taxonomy" id="4567"/>
    <lineage>
        <taxon>Eukaryota</taxon>
        <taxon>Viridiplantae</taxon>
        <taxon>Streptophyta</taxon>
        <taxon>Embryophyta</taxon>
        <taxon>Tracheophyta</taxon>
        <taxon>Spermatophyta</taxon>
        <taxon>Magnoliopsida</taxon>
        <taxon>Liliopsida</taxon>
        <taxon>Poales</taxon>
        <taxon>Poaceae</taxon>
        <taxon>BOP clade</taxon>
        <taxon>Pooideae</taxon>
        <taxon>Triticodae</taxon>
        <taxon>Triticeae</taxon>
        <taxon>Triticinae</taxon>
        <taxon>Triticum</taxon>
    </lineage>
</organism>
<keyword evidence="5" id="KW-1185">Reference proteome</keyword>
<evidence type="ECO:0000256" key="2">
    <source>
        <dbReference type="SAM" id="MobiDB-lite"/>
    </source>
</evidence>
<feature type="compositionally biased region" description="Low complexity" evidence="2">
    <location>
        <begin position="368"/>
        <end position="377"/>
    </location>
</feature>
<evidence type="ECO:0000313" key="5">
    <source>
        <dbReference type="Proteomes" id="UP000324705"/>
    </source>
</evidence>
<dbReference type="PANTHER" id="PTHR31099">
    <property type="entry name" value="OS06G0165300 PROTEIN"/>
    <property type="match status" value="1"/>
</dbReference>